<accession>A0A5D0RG03</accession>
<dbReference type="AlphaFoldDB" id="A0A5D0RG03"/>
<protein>
    <submittedName>
        <fullName evidence="1">Uncharacterized protein</fullName>
    </submittedName>
</protein>
<dbReference type="RefSeq" id="WP_148378625.1">
    <property type="nucleotide sequence ID" value="NZ_VSIY01000013.1"/>
</dbReference>
<dbReference type="Proteomes" id="UP000322080">
    <property type="component" value="Unassembled WGS sequence"/>
</dbReference>
<proteinExistence type="predicted"/>
<comment type="caution">
    <text evidence="1">The sequence shown here is derived from an EMBL/GenBank/DDBJ whole genome shotgun (WGS) entry which is preliminary data.</text>
</comment>
<reference evidence="1 2" key="1">
    <citation type="submission" date="2019-08" db="EMBL/GenBank/DDBJ databases">
        <title>Identification of a novel species of the genus Boseongicola.</title>
        <authorList>
            <person name="Zhang X.-Q."/>
        </authorList>
    </citation>
    <scope>NUCLEOTIDE SEQUENCE [LARGE SCALE GENOMIC DNA]</scope>
    <source>
        <strain evidence="1 2">HY14</strain>
    </source>
</reference>
<dbReference type="EMBL" id="VSIY01000013">
    <property type="protein sequence ID" value="TYB80530.1"/>
    <property type="molecule type" value="Genomic_DNA"/>
</dbReference>
<evidence type="ECO:0000313" key="2">
    <source>
        <dbReference type="Proteomes" id="UP000322080"/>
    </source>
</evidence>
<evidence type="ECO:0000313" key="1">
    <source>
        <dbReference type="EMBL" id="TYB80530.1"/>
    </source>
</evidence>
<sequence>MKYFAQLSLDHLWARTLQEIDFLHDEAQRNDAEMSAPDLNILSKALRDLRNDGPLSDQVAGEIGRIEDLLYEAVARETLGFRNVFDGTDDPDHGAIGRVLEVPILSKNGAALDALQQRFRKILAMRDLVAARVDAGCQMARLGVAGNDAVSDKSAA</sequence>
<gene>
    <name evidence="1" type="ORF">FVF75_12885</name>
</gene>
<name>A0A5D0RG03_9RHOB</name>
<organism evidence="1 2">
    <name type="scientific">Maritimibacter fusiformis</name>
    <dbReference type="NCBI Taxonomy" id="2603819"/>
    <lineage>
        <taxon>Bacteria</taxon>
        <taxon>Pseudomonadati</taxon>
        <taxon>Pseudomonadota</taxon>
        <taxon>Alphaproteobacteria</taxon>
        <taxon>Rhodobacterales</taxon>
        <taxon>Roseobacteraceae</taxon>
        <taxon>Maritimibacter</taxon>
    </lineage>
</organism>
<keyword evidence="2" id="KW-1185">Reference proteome</keyword>